<keyword evidence="8" id="KW-0520">NAD</keyword>
<dbReference type="InterPro" id="IPR012999">
    <property type="entry name" value="Pyr_OxRdtase_I_AS"/>
</dbReference>
<evidence type="ECO:0000256" key="3">
    <source>
        <dbReference type="ARBA" id="ARBA00022827"/>
    </source>
</evidence>
<feature type="binding site" evidence="8">
    <location>
        <begin position="138"/>
        <end position="140"/>
    </location>
    <ligand>
        <name>FAD</name>
        <dbReference type="ChEBI" id="CHEBI:57692"/>
    </ligand>
</feature>
<dbReference type="FunFam" id="3.30.390.30:FF:000003">
    <property type="entry name" value="Glutathione reductase"/>
    <property type="match status" value="1"/>
</dbReference>
<evidence type="ECO:0000256" key="4">
    <source>
        <dbReference type="ARBA" id="ARBA00023002"/>
    </source>
</evidence>
<dbReference type="InterPro" id="IPR001100">
    <property type="entry name" value="Pyr_nuc-diS_OxRdtase"/>
</dbReference>
<dbReference type="GO" id="GO:0005829">
    <property type="term" value="C:cytosol"/>
    <property type="evidence" value="ECO:0007669"/>
    <property type="project" value="TreeGrafter"/>
</dbReference>
<dbReference type="InterPro" id="IPR016156">
    <property type="entry name" value="FAD/NAD-linked_Rdtase_dimer_sf"/>
</dbReference>
<evidence type="ECO:0000256" key="8">
    <source>
        <dbReference type="PIRSR" id="PIRSR000350-3"/>
    </source>
</evidence>
<feature type="binding site" evidence="8">
    <location>
        <position position="302"/>
    </location>
    <ligand>
        <name>FAD</name>
        <dbReference type="ChEBI" id="CHEBI:57692"/>
    </ligand>
</feature>
<dbReference type="InterPro" id="IPR023753">
    <property type="entry name" value="FAD/NAD-binding_dom"/>
</dbReference>
<dbReference type="PANTHER" id="PTHR42737">
    <property type="entry name" value="GLUTATHIONE REDUCTASE"/>
    <property type="match status" value="1"/>
</dbReference>
<protein>
    <submittedName>
        <fullName evidence="13">Glutathione-disulfide reductase</fullName>
    </submittedName>
</protein>
<feature type="binding site" evidence="8">
    <location>
        <position position="51"/>
    </location>
    <ligand>
        <name>FAD</name>
        <dbReference type="ChEBI" id="CHEBI:57692"/>
    </ligand>
</feature>
<dbReference type="Gene3D" id="3.30.390.30">
    <property type="match status" value="1"/>
</dbReference>
<evidence type="ECO:0000256" key="10">
    <source>
        <dbReference type="RuleBase" id="RU003691"/>
    </source>
</evidence>
<dbReference type="Pfam" id="PF07992">
    <property type="entry name" value="Pyr_redox_2"/>
    <property type="match status" value="1"/>
</dbReference>
<dbReference type="SUPFAM" id="SSF51905">
    <property type="entry name" value="FAD/NAD(P)-binding domain"/>
    <property type="match status" value="1"/>
</dbReference>
<dbReference type="GO" id="GO:0050661">
    <property type="term" value="F:NADP binding"/>
    <property type="evidence" value="ECO:0007669"/>
    <property type="project" value="InterPro"/>
</dbReference>
<dbReference type="Proteomes" id="UP000232638">
    <property type="component" value="Chromosome"/>
</dbReference>
<keyword evidence="8" id="KW-0547">Nucleotide-binding</keyword>
<evidence type="ECO:0000256" key="9">
    <source>
        <dbReference type="PIRSR" id="PIRSR000350-4"/>
    </source>
</evidence>
<evidence type="ECO:0000313" key="14">
    <source>
        <dbReference type="Proteomes" id="UP000232638"/>
    </source>
</evidence>
<comment type="similarity">
    <text evidence="1 10">Belongs to the class-I pyridine nucleotide-disulfide oxidoreductase family.</text>
</comment>
<dbReference type="GO" id="GO:0050660">
    <property type="term" value="F:flavin adenine dinucleotide binding"/>
    <property type="evidence" value="ECO:0007669"/>
    <property type="project" value="InterPro"/>
</dbReference>
<dbReference type="NCBIfam" id="TIGR01421">
    <property type="entry name" value="gluta_reduc_1"/>
    <property type="match status" value="1"/>
</dbReference>
<dbReference type="InterPro" id="IPR004099">
    <property type="entry name" value="Pyr_nucl-diS_OxRdtase_dimer"/>
</dbReference>
<organism evidence="13 14">
    <name type="scientific">Candidatus Thiodictyon syntrophicum</name>
    <dbReference type="NCBI Taxonomy" id="1166950"/>
    <lineage>
        <taxon>Bacteria</taxon>
        <taxon>Pseudomonadati</taxon>
        <taxon>Pseudomonadota</taxon>
        <taxon>Gammaproteobacteria</taxon>
        <taxon>Chromatiales</taxon>
        <taxon>Chromatiaceae</taxon>
        <taxon>Thiodictyon</taxon>
    </lineage>
</organism>
<dbReference type="Gene3D" id="3.50.50.60">
    <property type="entry name" value="FAD/NAD(P)-binding domain"/>
    <property type="match status" value="2"/>
</dbReference>
<evidence type="ECO:0000259" key="11">
    <source>
        <dbReference type="Pfam" id="PF02852"/>
    </source>
</evidence>
<evidence type="ECO:0000313" key="13">
    <source>
        <dbReference type="EMBL" id="AUB82468.1"/>
    </source>
</evidence>
<dbReference type="PROSITE" id="PS00076">
    <property type="entry name" value="PYRIDINE_REDOX_1"/>
    <property type="match status" value="1"/>
</dbReference>
<feature type="binding site" evidence="8">
    <location>
        <position position="261"/>
    </location>
    <ligand>
        <name>NAD(+)</name>
        <dbReference type="ChEBI" id="CHEBI:57540"/>
    </ligand>
</feature>
<dbReference type="GO" id="GO:0006749">
    <property type="term" value="P:glutathione metabolic process"/>
    <property type="evidence" value="ECO:0007669"/>
    <property type="project" value="InterPro"/>
</dbReference>
<dbReference type="GO" id="GO:0004362">
    <property type="term" value="F:glutathione-disulfide reductase (NADPH) activity"/>
    <property type="evidence" value="ECO:0007669"/>
    <property type="project" value="InterPro"/>
</dbReference>
<keyword evidence="6 10" id="KW-0676">Redox-active center</keyword>
<keyword evidence="5" id="KW-1015">Disulfide bond</keyword>
<dbReference type="RefSeq" id="WP_100920195.1">
    <property type="nucleotide sequence ID" value="NZ_CP020370.1"/>
</dbReference>
<feature type="domain" description="Pyridine nucleotide-disulphide oxidoreductase dimerisation" evidence="11">
    <location>
        <begin position="338"/>
        <end position="446"/>
    </location>
</feature>
<keyword evidence="14" id="KW-1185">Reference proteome</keyword>
<proteinExistence type="inferred from homology"/>
<feature type="domain" description="FAD/NAD(P)-binding" evidence="12">
    <location>
        <begin position="6"/>
        <end position="317"/>
    </location>
</feature>
<dbReference type="InterPro" id="IPR046952">
    <property type="entry name" value="GSHR/TRXR-like"/>
</dbReference>
<evidence type="ECO:0000259" key="12">
    <source>
        <dbReference type="Pfam" id="PF07992"/>
    </source>
</evidence>
<dbReference type="GO" id="GO:0034599">
    <property type="term" value="P:cellular response to oxidative stress"/>
    <property type="evidence" value="ECO:0007669"/>
    <property type="project" value="TreeGrafter"/>
</dbReference>
<sequence length="459" mass="49187">MSQHFDLIAIGGGSGGLAAAEQAAQLGRRVAVIDPGPLGGTCVNRGCVPKKVMWYAAQLAQAVRDGAGFGVRTKDQYFDWSTLVGGRNQFVERINDYWDGYVKQEGITDISGHARLVDARTIEVEGNRYSADHIVIATGSRPLVPRMPGAELGITSDGFFELAQQPRRVAIIGGGYVGVELAGVLRALGSEVTVVALEERVLWLFDPMVGEALAQTMSRDGIRLGLQFEVSALERRADGLALIPRTGEPLTGFDTIIWAVGRAPNSADLGLEAAGVEVAPNRLIKVDAFQNTNVAGVYAIGDVTGREPLTPVAIAAGRRLARRLFNGETELKLDYDNVPTVVFSHPPVGRVGLTEPEARARYGDTLTVYETRFTPMRYALNEHGPETAMKLVCTGPEERVVGIHLIGDGVDEMLQGFAVALKMGATKADLDDTVAIHPTSAEELVTLKVPVRRPGDALP</sequence>
<reference evidence="13 14" key="1">
    <citation type="submission" date="2017-03" db="EMBL/GenBank/DDBJ databases">
        <title>Complete genome sequence of Candidatus 'Thiodictyon syntrophicum' sp. nov. strain Cad16T, a photolithoautotroph purple sulfur bacterium isolated from an alpine meromictic lake.</title>
        <authorList>
            <person name="Luedin S.M."/>
            <person name="Pothier J.F."/>
            <person name="Danza F."/>
            <person name="Storelli N."/>
            <person name="Wittwer M."/>
            <person name="Tonolla M."/>
        </authorList>
    </citation>
    <scope>NUCLEOTIDE SEQUENCE [LARGE SCALE GENOMIC DNA]</scope>
    <source>
        <strain evidence="13 14">Cad16T</strain>
    </source>
</reference>
<evidence type="ECO:0000256" key="6">
    <source>
        <dbReference type="ARBA" id="ARBA00023284"/>
    </source>
</evidence>
<dbReference type="GO" id="GO:0045454">
    <property type="term" value="P:cell redox homeostasis"/>
    <property type="evidence" value="ECO:0007669"/>
    <property type="project" value="InterPro"/>
</dbReference>
<feature type="binding site" evidence="8">
    <location>
        <begin position="173"/>
        <end position="180"/>
    </location>
    <ligand>
        <name>NAD(+)</name>
        <dbReference type="ChEBI" id="CHEBI:57540"/>
    </ligand>
</feature>
<evidence type="ECO:0000256" key="7">
    <source>
        <dbReference type="PIRSR" id="PIRSR000350-2"/>
    </source>
</evidence>
<dbReference type="OrthoDB" id="9800167at2"/>
<evidence type="ECO:0000256" key="5">
    <source>
        <dbReference type="ARBA" id="ARBA00023157"/>
    </source>
</evidence>
<dbReference type="Pfam" id="PF02852">
    <property type="entry name" value="Pyr_redox_dim"/>
    <property type="match status" value="1"/>
</dbReference>
<dbReference type="PANTHER" id="PTHR42737:SF2">
    <property type="entry name" value="GLUTATHIONE REDUCTASE"/>
    <property type="match status" value="1"/>
</dbReference>
<dbReference type="AlphaFoldDB" id="A0A2K8UA64"/>
<keyword evidence="4 10" id="KW-0560">Oxidoreductase</keyword>
<dbReference type="SUPFAM" id="SSF55424">
    <property type="entry name" value="FAD/NAD-linked reductases, dimerisation (C-terminal) domain"/>
    <property type="match status" value="1"/>
</dbReference>
<evidence type="ECO:0000256" key="2">
    <source>
        <dbReference type="ARBA" id="ARBA00022630"/>
    </source>
</evidence>
<accession>A0A2K8UA64</accession>
<dbReference type="PIRSF" id="PIRSF000350">
    <property type="entry name" value="Mercury_reductase_MerA"/>
    <property type="match status" value="1"/>
</dbReference>
<feature type="disulfide bond" description="Redox-active" evidence="9">
    <location>
        <begin position="42"/>
        <end position="47"/>
    </location>
</feature>
<dbReference type="PRINTS" id="PR00368">
    <property type="entry name" value="FADPNR"/>
</dbReference>
<feature type="active site" description="Proton acceptor" evidence="7">
    <location>
        <position position="437"/>
    </location>
</feature>
<keyword evidence="3 8" id="KW-0274">FAD</keyword>
<evidence type="ECO:0000256" key="1">
    <source>
        <dbReference type="ARBA" id="ARBA00007532"/>
    </source>
</evidence>
<name>A0A2K8UA64_9GAMM</name>
<dbReference type="InterPro" id="IPR006322">
    <property type="entry name" value="Glutathione_Rdtase_euk/bac"/>
</dbReference>
<dbReference type="InterPro" id="IPR036188">
    <property type="entry name" value="FAD/NAD-bd_sf"/>
</dbReference>
<comment type="cofactor">
    <cofactor evidence="8">
        <name>FAD</name>
        <dbReference type="ChEBI" id="CHEBI:57692"/>
    </cofactor>
    <text evidence="8">Binds 1 FAD per subunit.</text>
</comment>
<dbReference type="NCBIfam" id="NF004776">
    <property type="entry name" value="PRK06116.1"/>
    <property type="match status" value="1"/>
</dbReference>
<dbReference type="KEGG" id="tsy:THSYN_16980"/>
<dbReference type="PRINTS" id="PR00411">
    <property type="entry name" value="PNDRDTASEI"/>
</dbReference>
<dbReference type="EMBL" id="CP020370">
    <property type="protein sequence ID" value="AUB82468.1"/>
    <property type="molecule type" value="Genomic_DNA"/>
</dbReference>
<keyword evidence="2 10" id="KW-0285">Flavoprotein</keyword>
<gene>
    <name evidence="13" type="ORF">THSYN_16980</name>
</gene>